<proteinExistence type="inferred from homology"/>
<keyword evidence="3" id="KW-0813">Transport</keyword>
<evidence type="ECO:0000256" key="2">
    <source>
        <dbReference type="ARBA" id="ARBA00009773"/>
    </source>
</evidence>
<name>A0A2W7MYU0_9BACT</name>
<dbReference type="Proteomes" id="UP000249239">
    <property type="component" value="Unassembled WGS sequence"/>
</dbReference>
<reference evidence="9 10" key="1">
    <citation type="submission" date="2018-06" db="EMBL/GenBank/DDBJ databases">
        <title>Genomic Encyclopedia of Archaeal and Bacterial Type Strains, Phase II (KMG-II): from individual species to whole genera.</title>
        <authorList>
            <person name="Goeker M."/>
        </authorList>
    </citation>
    <scope>NUCLEOTIDE SEQUENCE [LARGE SCALE GENOMIC DNA]</scope>
    <source>
        <strain evidence="9 10">DSM 6779</strain>
    </source>
</reference>
<feature type="transmembrane region" description="Helical" evidence="8">
    <location>
        <begin position="21"/>
        <end position="39"/>
    </location>
</feature>
<accession>A0A2W7MYU0</accession>
<evidence type="ECO:0000313" key="10">
    <source>
        <dbReference type="Proteomes" id="UP000249239"/>
    </source>
</evidence>
<evidence type="ECO:0000256" key="4">
    <source>
        <dbReference type="ARBA" id="ARBA00022475"/>
    </source>
</evidence>
<keyword evidence="6 8" id="KW-1133">Transmembrane helix</keyword>
<organism evidence="9 10">
    <name type="scientific">Breznakibacter xylanolyticus</name>
    <dbReference type="NCBI Taxonomy" id="990"/>
    <lineage>
        <taxon>Bacteria</taxon>
        <taxon>Pseudomonadati</taxon>
        <taxon>Bacteroidota</taxon>
        <taxon>Bacteroidia</taxon>
        <taxon>Marinilabiliales</taxon>
        <taxon>Marinilabiliaceae</taxon>
        <taxon>Breznakibacter</taxon>
    </lineage>
</organism>
<comment type="subcellular location">
    <subcellularLocation>
        <location evidence="1">Cell membrane</location>
        <topology evidence="1">Multi-pass membrane protein</topology>
    </subcellularLocation>
</comment>
<evidence type="ECO:0000256" key="3">
    <source>
        <dbReference type="ARBA" id="ARBA00022448"/>
    </source>
</evidence>
<dbReference type="AlphaFoldDB" id="A0A2W7MYU0"/>
<dbReference type="GO" id="GO:0005886">
    <property type="term" value="C:plasma membrane"/>
    <property type="evidence" value="ECO:0007669"/>
    <property type="project" value="UniProtKB-SubCell"/>
</dbReference>
<comment type="similarity">
    <text evidence="2">Belongs to the autoinducer-2 exporter (AI-2E) (TC 2.A.86) family.</text>
</comment>
<dbReference type="Pfam" id="PF01594">
    <property type="entry name" value="AI-2E_transport"/>
    <property type="match status" value="1"/>
</dbReference>
<feature type="transmembrane region" description="Helical" evidence="8">
    <location>
        <begin position="329"/>
        <end position="360"/>
    </location>
</feature>
<keyword evidence="7 8" id="KW-0472">Membrane</keyword>
<feature type="transmembrane region" description="Helical" evidence="8">
    <location>
        <begin position="45"/>
        <end position="63"/>
    </location>
</feature>
<gene>
    <name evidence="9" type="ORF">LX69_02785</name>
</gene>
<evidence type="ECO:0000256" key="8">
    <source>
        <dbReference type="SAM" id="Phobius"/>
    </source>
</evidence>
<feature type="transmembrane region" description="Helical" evidence="8">
    <location>
        <begin position="292"/>
        <end position="309"/>
    </location>
</feature>
<dbReference type="PANTHER" id="PTHR21716">
    <property type="entry name" value="TRANSMEMBRANE PROTEIN"/>
    <property type="match status" value="1"/>
</dbReference>
<comment type="caution">
    <text evidence="9">The sequence shown here is derived from an EMBL/GenBank/DDBJ whole genome shotgun (WGS) entry which is preliminary data.</text>
</comment>
<feature type="transmembrane region" description="Helical" evidence="8">
    <location>
        <begin position="170"/>
        <end position="191"/>
    </location>
</feature>
<evidence type="ECO:0000256" key="1">
    <source>
        <dbReference type="ARBA" id="ARBA00004651"/>
    </source>
</evidence>
<dbReference type="PANTHER" id="PTHR21716:SF53">
    <property type="entry name" value="PERMEASE PERM-RELATED"/>
    <property type="match status" value="1"/>
</dbReference>
<evidence type="ECO:0000256" key="6">
    <source>
        <dbReference type="ARBA" id="ARBA00022989"/>
    </source>
</evidence>
<evidence type="ECO:0000256" key="5">
    <source>
        <dbReference type="ARBA" id="ARBA00022692"/>
    </source>
</evidence>
<evidence type="ECO:0000313" key="9">
    <source>
        <dbReference type="EMBL" id="PZX12831.1"/>
    </source>
</evidence>
<feature type="transmembrane region" description="Helical" evidence="8">
    <location>
        <begin position="254"/>
        <end position="280"/>
    </location>
</feature>
<feature type="transmembrane region" description="Helical" evidence="8">
    <location>
        <begin position="75"/>
        <end position="98"/>
    </location>
</feature>
<sequence length="392" mass="44408">MLTLHTILYMIPPRQPYTFDRAVRMAITALTIAALLLLVRYLSSVLLPFIIALFLVYLINPLVKSIQRVLHLRKRMFAVIITLLLIFGVIGGIVYWMAPVFAREMVRMANLIRIYVEDIDYKAMLPPSIDTQLRDFLRDYNVMDYFNPENFGPILQKISSKMWTFISGSFHVMSMLLGMMIVLLYVVFLLLDFDRFESQWPGFVPEKYRSLAMEVVGDMKDGMNTYFRLQGLIALIVGVLFSIGFTIIGLPIPFVIGMFIGLLNLIPYLQLLGIIPALLLALLKALEAGTGFWHEAFLVLLVISVVQLIQDLVLVPRIMGKAYNLNPAILLLALSVWGSLLGIIGLFLALPLTTVLISFYKKFVLHVGKDDRPLIVDSHEQPVTSMRLPPES</sequence>
<keyword evidence="10" id="KW-1185">Reference proteome</keyword>
<feature type="transmembrane region" description="Helical" evidence="8">
    <location>
        <begin position="229"/>
        <end position="248"/>
    </location>
</feature>
<evidence type="ECO:0000256" key="7">
    <source>
        <dbReference type="ARBA" id="ARBA00023136"/>
    </source>
</evidence>
<protein>
    <submittedName>
        <fullName evidence="9">Putative PurR-regulated permease PerM</fullName>
    </submittedName>
</protein>
<dbReference type="GO" id="GO:0055085">
    <property type="term" value="P:transmembrane transport"/>
    <property type="evidence" value="ECO:0007669"/>
    <property type="project" value="TreeGrafter"/>
</dbReference>
<dbReference type="InterPro" id="IPR002549">
    <property type="entry name" value="AI-2E-like"/>
</dbReference>
<keyword evidence="4" id="KW-1003">Cell membrane</keyword>
<dbReference type="EMBL" id="QKZK01000029">
    <property type="protein sequence ID" value="PZX12831.1"/>
    <property type="molecule type" value="Genomic_DNA"/>
</dbReference>
<keyword evidence="5 8" id="KW-0812">Transmembrane</keyword>